<protein>
    <recommendedName>
        <fullName evidence="5">Ig-like domain-containing protein</fullName>
    </recommendedName>
</protein>
<feature type="signal peptide" evidence="2">
    <location>
        <begin position="1"/>
        <end position="34"/>
    </location>
</feature>
<dbReference type="AlphaFoldDB" id="A0A7W8EIP7"/>
<accession>A0A7W8EIP7</accession>
<dbReference type="EMBL" id="JACHIN010000009">
    <property type="protein sequence ID" value="MBB5080783.1"/>
    <property type="molecule type" value="Genomic_DNA"/>
</dbReference>
<evidence type="ECO:0008006" key="5">
    <source>
        <dbReference type="Google" id="ProtNLM"/>
    </source>
</evidence>
<feature type="compositionally biased region" description="Polar residues" evidence="1">
    <location>
        <begin position="349"/>
        <end position="358"/>
    </location>
</feature>
<evidence type="ECO:0000313" key="4">
    <source>
        <dbReference type="Proteomes" id="UP000568380"/>
    </source>
</evidence>
<feature type="chain" id="PRO_5031546069" description="Ig-like domain-containing protein" evidence="2">
    <location>
        <begin position="35"/>
        <end position="385"/>
    </location>
</feature>
<dbReference type="RefSeq" id="WP_184967556.1">
    <property type="nucleotide sequence ID" value="NZ_JACHIN010000009.1"/>
</dbReference>
<evidence type="ECO:0000313" key="3">
    <source>
        <dbReference type="EMBL" id="MBB5080783.1"/>
    </source>
</evidence>
<keyword evidence="4" id="KW-1185">Reference proteome</keyword>
<feature type="region of interest" description="Disordered" evidence="1">
    <location>
        <begin position="349"/>
        <end position="385"/>
    </location>
</feature>
<sequence length="385" mass="40967">MKSTVLARRVAALGATTAVLAAMVSGLMATPASAASTASASKATTAGAKVTSSKAKVSVSTPKANPRSYEGACPVQVDVTSRIKVSSSKGTKVSYRWLHGDGSKSGVKTVKVGKGTKYINVKTSIDFDEDVQGWEALQVLSPRKVTSRKGYFDVSCHKGPVRTDKDPQVWARAWASPDSYVGSCTPGDKIDFVGLIKVSDPTWVRYRWVLNGHVVDYGKVKVWDSRRVYFGFSPKYSHRGSAVLEILGPDRTSSNRAYYKVWCKDEAPAVKVSASNVSAVTNQTDCKVSASGTVSSNGRARVEYSWSVNGSTVYRGTAYFGYHGGSERVSLPDHALTGAARDGGVVTLSVSGPNNSDSSADRYVGCKAATTPAPTESPAPPQIWR</sequence>
<evidence type="ECO:0000256" key="2">
    <source>
        <dbReference type="SAM" id="SignalP"/>
    </source>
</evidence>
<evidence type="ECO:0000256" key="1">
    <source>
        <dbReference type="SAM" id="MobiDB-lite"/>
    </source>
</evidence>
<comment type="caution">
    <text evidence="3">The sequence shown here is derived from an EMBL/GenBank/DDBJ whole genome shotgun (WGS) entry which is preliminary data.</text>
</comment>
<proteinExistence type="predicted"/>
<reference evidence="3 4" key="1">
    <citation type="submission" date="2020-08" db="EMBL/GenBank/DDBJ databases">
        <title>Genomic Encyclopedia of Type Strains, Phase IV (KMG-IV): sequencing the most valuable type-strain genomes for metagenomic binning, comparative biology and taxonomic classification.</title>
        <authorList>
            <person name="Goeker M."/>
        </authorList>
    </citation>
    <scope>NUCLEOTIDE SEQUENCE [LARGE SCALE GENOMIC DNA]</scope>
    <source>
        <strain evidence="3 4">DSM 45385</strain>
    </source>
</reference>
<keyword evidence="2" id="KW-0732">Signal</keyword>
<gene>
    <name evidence="3" type="ORF">HNR40_006272</name>
</gene>
<name>A0A7W8EIP7_9ACTN</name>
<organism evidence="3 4">
    <name type="scientific">Nonomuraea endophytica</name>
    <dbReference type="NCBI Taxonomy" id="714136"/>
    <lineage>
        <taxon>Bacteria</taxon>
        <taxon>Bacillati</taxon>
        <taxon>Actinomycetota</taxon>
        <taxon>Actinomycetes</taxon>
        <taxon>Streptosporangiales</taxon>
        <taxon>Streptosporangiaceae</taxon>
        <taxon>Nonomuraea</taxon>
    </lineage>
</organism>
<dbReference type="Proteomes" id="UP000568380">
    <property type="component" value="Unassembled WGS sequence"/>
</dbReference>
<feature type="compositionally biased region" description="Pro residues" evidence="1">
    <location>
        <begin position="375"/>
        <end position="385"/>
    </location>
</feature>